<dbReference type="NCBIfam" id="NF008761">
    <property type="entry name" value="PRK11797.1"/>
    <property type="match status" value="1"/>
</dbReference>
<feature type="binding site" evidence="6">
    <location>
        <begin position="120"/>
        <end position="122"/>
    </location>
    <ligand>
        <name>substrate</name>
    </ligand>
</feature>
<keyword evidence="3 6" id="KW-0963">Cytoplasm</keyword>
<comment type="subcellular location">
    <subcellularLocation>
        <location evidence="6">Cytoplasm</location>
    </subcellularLocation>
</comment>
<comment type="subunit">
    <text evidence="6">Homodecamer.</text>
</comment>
<comment type="similarity">
    <text evidence="6">Belongs to the RbsD / FucU family. RbsD subfamily.</text>
</comment>
<feature type="binding site" evidence="6">
    <location>
        <position position="28"/>
    </location>
    <ligand>
        <name>substrate</name>
    </ligand>
</feature>
<dbReference type="PANTHER" id="PTHR37831">
    <property type="entry name" value="D-RIBOSE PYRANASE"/>
    <property type="match status" value="1"/>
</dbReference>
<evidence type="ECO:0000256" key="2">
    <source>
        <dbReference type="ARBA" id="ARBA00012862"/>
    </source>
</evidence>
<proteinExistence type="inferred from homology"/>
<dbReference type="InterPro" id="IPR023750">
    <property type="entry name" value="RbsD-like_sf"/>
</dbReference>
<keyword evidence="4 6" id="KW-0413">Isomerase</keyword>
<evidence type="ECO:0000256" key="5">
    <source>
        <dbReference type="ARBA" id="ARBA00023277"/>
    </source>
</evidence>
<evidence type="ECO:0000256" key="3">
    <source>
        <dbReference type="ARBA" id="ARBA00022490"/>
    </source>
</evidence>
<sequence>MKKLGILNSEIAGVLAKMGHTDTIVIADCGLPIPDHVHRIDLAIRLGKPSFLEVAEAIRDDMVIEKITLASEIKQYNPDLLREVERLFAPEAKEFVSHEQFKALMQRAKAVIRTGENSPYANVILHAGVIF</sequence>
<dbReference type="HAMAP" id="MF_01661">
    <property type="entry name" value="D_rib_pyranase"/>
    <property type="match status" value="1"/>
</dbReference>
<comment type="catalytic activity">
    <reaction evidence="1 6">
        <text>beta-D-ribopyranose = beta-D-ribofuranose</text>
        <dbReference type="Rhea" id="RHEA:25432"/>
        <dbReference type="ChEBI" id="CHEBI:27476"/>
        <dbReference type="ChEBI" id="CHEBI:47002"/>
        <dbReference type="EC" id="5.4.99.62"/>
    </reaction>
</comment>
<protein>
    <recommendedName>
        <fullName evidence="2 6">D-ribose pyranase</fullName>
        <ecNumber evidence="2 6">5.4.99.62</ecNumber>
    </recommendedName>
</protein>
<accession>A0ABS2WM79</accession>
<evidence type="ECO:0000256" key="4">
    <source>
        <dbReference type="ARBA" id="ARBA00023235"/>
    </source>
</evidence>
<keyword evidence="5 6" id="KW-0119">Carbohydrate metabolism</keyword>
<evidence type="ECO:0000256" key="1">
    <source>
        <dbReference type="ARBA" id="ARBA00000223"/>
    </source>
</evidence>
<dbReference type="Gene3D" id="3.40.1650.10">
    <property type="entry name" value="RbsD-like domain"/>
    <property type="match status" value="1"/>
</dbReference>
<dbReference type="InterPro" id="IPR023064">
    <property type="entry name" value="D-ribose_pyranase"/>
</dbReference>
<dbReference type="EMBL" id="JAFHAP010000013">
    <property type="protein sequence ID" value="MBN2910583.1"/>
    <property type="molecule type" value="Genomic_DNA"/>
</dbReference>
<feature type="active site" description="Proton donor" evidence="6">
    <location>
        <position position="20"/>
    </location>
</feature>
<gene>
    <name evidence="6 7" type="primary">rbsD</name>
    <name evidence="7" type="ORF">JQC72_13845</name>
</gene>
<dbReference type="PANTHER" id="PTHR37831:SF1">
    <property type="entry name" value="D-RIBOSE PYRANASE"/>
    <property type="match status" value="1"/>
</dbReference>
<feature type="binding site" evidence="6">
    <location>
        <position position="98"/>
    </location>
    <ligand>
        <name>substrate</name>
    </ligand>
</feature>
<evidence type="ECO:0000256" key="6">
    <source>
        <dbReference type="HAMAP-Rule" id="MF_01661"/>
    </source>
</evidence>
<dbReference type="InterPro" id="IPR007721">
    <property type="entry name" value="RbsD_FucU"/>
</dbReference>
<comment type="pathway">
    <text evidence="6">Carbohydrate metabolism; D-ribose degradation; D-ribose 5-phosphate from beta-D-ribopyranose: step 1/2.</text>
</comment>
<dbReference type="Pfam" id="PF05025">
    <property type="entry name" value="RbsD_FucU"/>
    <property type="match status" value="1"/>
</dbReference>
<organism evidence="7 8">
    <name type="scientific">Polycladomyces zharkentensis</name>
    <dbReference type="NCBI Taxonomy" id="2807616"/>
    <lineage>
        <taxon>Bacteria</taxon>
        <taxon>Bacillati</taxon>
        <taxon>Bacillota</taxon>
        <taxon>Bacilli</taxon>
        <taxon>Bacillales</taxon>
        <taxon>Thermoactinomycetaceae</taxon>
        <taxon>Polycladomyces</taxon>
    </lineage>
</organism>
<comment type="caution">
    <text evidence="7">The sequence shown here is derived from an EMBL/GenBank/DDBJ whole genome shotgun (WGS) entry which is preliminary data.</text>
</comment>
<dbReference type="EC" id="5.4.99.62" evidence="2 6"/>
<keyword evidence="8" id="KW-1185">Reference proteome</keyword>
<comment type="function">
    <text evidence="6">Catalyzes the interconversion of beta-pyran and beta-furan forms of D-ribose.</text>
</comment>
<evidence type="ECO:0000313" key="8">
    <source>
        <dbReference type="Proteomes" id="UP001177120"/>
    </source>
</evidence>
<dbReference type="RefSeq" id="WP_205496629.1">
    <property type="nucleotide sequence ID" value="NZ_JAFHAP010000013.1"/>
</dbReference>
<name>A0ABS2WM79_9BACL</name>
<evidence type="ECO:0000313" key="7">
    <source>
        <dbReference type="EMBL" id="MBN2910583.1"/>
    </source>
</evidence>
<reference evidence="7" key="1">
    <citation type="journal article" date="2024" name="Int. J. Syst. Evol. Microbiol.">
        <title>Polycladomyces zharkentensis sp. nov., a novel thermophilic cellulose- and starch-degrading member of the Bacillota from a geothermal aquifer in Kazakhstan.</title>
        <authorList>
            <person name="Mashzhan A."/>
            <person name="Kistaubayeva A."/>
            <person name="Javier-Lopez R."/>
            <person name="Bissenova U."/>
            <person name="Bissenbay A."/>
            <person name="Birkeland N.K."/>
        </authorList>
    </citation>
    <scope>NUCLEOTIDE SEQUENCE</scope>
    <source>
        <strain evidence="7">ZKZ2T</strain>
    </source>
</reference>
<dbReference type="Proteomes" id="UP001177120">
    <property type="component" value="Unassembled WGS sequence"/>
</dbReference>
<dbReference type="GO" id="GO:0062193">
    <property type="term" value="F:D-ribose pyranase activity"/>
    <property type="evidence" value="ECO:0007669"/>
    <property type="project" value="UniProtKB-EC"/>
</dbReference>
<dbReference type="SUPFAM" id="SSF102546">
    <property type="entry name" value="RbsD-like"/>
    <property type="match status" value="1"/>
</dbReference>